<keyword evidence="7" id="KW-1185">Reference proteome</keyword>
<keyword evidence="4" id="KW-0067">ATP-binding</keyword>
<evidence type="ECO:0000313" key="6">
    <source>
        <dbReference type="EMBL" id="GAU99630.1"/>
    </source>
</evidence>
<dbReference type="GO" id="GO:0017111">
    <property type="term" value="F:ribonucleoside triphosphate phosphatase activity"/>
    <property type="evidence" value="ECO:0007669"/>
    <property type="project" value="TreeGrafter"/>
</dbReference>
<feature type="transmembrane region" description="Helical" evidence="5">
    <location>
        <begin position="91"/>
        <end position="113"/>
    </location>
</feature>
<keyword evidence="5" id="KW-0472">Membrane</keyword>
<evidence type="ECO:0000256" key="4">
    <source>
        <dbReference type="PIRSR" id="PIRSR600407-2"/>
    </source>
</evidence>
<dbReference type="PANTHER" id="PTHR11782">
    <property type="entry name" value="ADENOSINE/GUANOSINE DIPHOSPHATASE"/>
    <property type="match status" value="1"/>
</dbReference>
<evidence type="ECO:0000256" key="5">
    <source>
        <dbReference type="SAM" id="Phobius"/>
    </source>
</evidence>
<evidence type="ECO:0000313" key="7">
    <source>
        <dbReference type="Proteomes" id="UP000186922"/>
    </source>
</evidence>
<dbReference type="GO" id="GO:0045134">
    <property type="term" value="F:UDP phosphatase activity"/>
    <property type="evidence" value="ECO:0007669"/>
    <property type="project" value="TreeGrafter"/>
</dbReference>
<organism evidence="6 7">
    <name type="scientific">Ramazzottius varieornatus</name>
    <name type="common">Water bear</name>
    <name type="synonym">Tardigrade</name>
    <dbReference type="NCBI Taxonomy" id="947166"/>
    <lineage>
        <taxon>Eukaryota</taxon>
        <taxon>Metazoa</taxon>
        <taxon>Ecdysozoa</taxon>
        <taxon>Tardigrada</taxon>
        <taxon>Eutardigrada</taxon>
        <taxon>Parachela</taxon>
        <taxon>Hypsibioidea</taxon>
        <taxon>Ramazzottiidae</taxon>
        <taxon>Ramazzottius</taxon>
    </lineage>
</organism>
<evidence type="ECO:0000256" key="3">
    <source>
        <dbReference type="PIRSR" id="PIRSR600407-1"/>
    </source>
</evidence>
<dbReference type="GO" id="GO:0005886">
    <property type="term" value="C:plasma membrane"/>
    <property type="evidence" value="ECO:0007669"/>
    <property type="project" value="TreeGrafter"/>
</dbReference>
<dbReference type="PANTHER" id="PTHR11782:SF83">
    <property type="entry name" value="GUANOSINE-DIPHOSPHATASE"/>
    <property type="match status" value="1"/>
</dbReference>
<dbReference type="STRING" id="947166.A0A1D1VFD7"/>
<dbReference type="Gene3D" id="3.30.420.150">
    <property type="entry name" value="Exopolyphosphatase. Domain 2"/>
    <property type="match status" value="1"/>
</dbReference>
<dbReference type="AlphaFoldDB" id="A0A1D1VFD7"/>
<feature type="active site" description="Proton acceptor" evidence="3">
    <location>
        <position position="250"/>
    </location>
</feature>
<evidence type="ECO:0000256" key="1">
    <source>
        <dbReference type="ARBA" id="ARBA00009283"/>
    </source>
</evidence>
<proteinExistence type="inferred from homology"/>
<dbReference type="OrthoDB" id="6372431at2759"/>
<sequence>MLRIEIESLVTGIDGMTVLMTVETASVENLITGFIFERRLRPEIAPDFCLTDARGNILKRHRTVASYDMKDGDKVYLIKNKRQLLFGCRNWTILATLSSLIAIVGLSVITYLYTKSAAFPFDYVVVIDAGSTHSDLYVFQWRGEKFRNTGVVEEIATSRCEGEGLANYNDISSAADSLQGCIQLASTTIPPHALGATEIYLGATAGMRLLMLSNATAATLLMQEVRAVICGKSRFKCSLDNIRIISGEEEAAYGWISVNFLGKTLAYAGSSPFSYGALDLGGASTQTAYSTSTNATVSLQLFSERYDLYSQSYLCYGLRETERMVGASLIMEQNSTVVNNPCRPFGNATSMPYDSIFGHVCTKGFSTAFPNSTIFTMKGTSNSAECKIHVRHIFHAANPTHVPDKLTIRSPEDRREFMAFSGYYSTMEFLNLSRSTGDRVSLSAFRNHTDAFCARSWKEISMLDPSDPHSPYLTMYCFNAHFVDVLLTDAYGFTDQTFENIIFIEKVGGTSIGWPLGMALNATNARASEMPPEPAISPVTFGILLTVFLLLLLSAILCALKAIRVARHHRNYQPLSTYGAI</sequence>
<feature type="transmembrane region" description="Helical" evidence="5">
    <location>
        <begin position="539"/>
        <end position="560"/>
    </location>
</feature>
<feature type="binding site" evidence="4">
    <location>
        <begin position="282"/>
        <end position="286"/>
    </location>
    <ligand>
        <name>ATP</name>
        <dbReference type="ChEBI" id="CHEBI:30616"/>
    </ligand>
</feature>
<keyword evidence="2" id="KW-0378">Hydrolase</keyword>
<dbReference type="Gene3D" id="3.30.420.40">
    <property type="match status" value="1"/>
</dbReference>
<protein>
    <submittedName>
        <fullName evidence="6">Uncharacterized protein</fullName>
    </submittedName>
</protein>
<gene>
    <name evidence="6" type="primary">RvY_10598-1</name>
    <name evidence="6" type="synonym">RvY_10598.1</name>
    <name evidence="6" type="ORF">RvY_10598</name>
</gene>
<dbReference type="Pfam" id="PF01150">
    <property type="entry name" value="GDA1_CD39"/>
    <property type="match status" value="1"/>
</dbReference>
<keyword evidence="5" id="KW-1133">Transmembrane helix</keyword>
<comment type="similarity">
    <text evidence="1">Belongs to the GDA1/CD39 NTPase family.</text>
</comment>
<comment type="caution">
    <text evidence="6">The sequence shown here is derived from an EMBL/GenBank/DDBJ whole genome shotgun (WGS) entry which is preliminary data.</text>
</comment>
<dbReference type="GO" id="GO:0004382">
    <property type="term" value="F:GDP phosphatase activity"/>
    <property type="evidence" value="ECO:0007669"/>
    <property type="project" value="TreeGrafter"/>
</dbReference>
<dbReference type="Proteomes" id="UP000186922">
    <property type="component" value="Unassembled WGS sequence"/>
</dbReference>
<dbReference type="InterPro" id="IPR000407">
    <property type="entry name" value="GDA1_CD39_NTPase"/>
</dbReference>
<dbReference type="GO" id="GO:0005524">
    <property type="term" value="F:ATP binding"/>
    <property type="evidence" value="ECO:0007669"/>
    <property type="project" value="UniProtKB-KW"/>
</dbReference>
<dbReference type="EMBL" id="BDGG01000005">
    <property type="protein sequence ID" value="GAU99630.1"/>
    <property type="molecule type" value="Genomic_DNA"/>
</dbReference>
<keyword evidence="4" id="KW-0547">Nucleotide-binding</keyword>
<dbReference type="GO" id="GO:0009134">
    <property type="term" value="P:nucleoside diphosphate catabolic process"/>
    <property type="evidence" value="ECO:0007669"/>
    <property type="project" value="TreeGrafter"/>
</dbReference>
<evidence type="ECO:0000256" key="2">
    <source>
        <dbReference type="ARBA" id="ARBA00022801"/>
    </source>
</evidence>
<name>A0A1D1VFD7_RAMVA</name>
<dbReference type="CDD" id="cd24044">
    <property type="entry name" value="ASKHA_NBD_NTPDase1-like"/>
    <property type="match status" value="1"/>
</dbReference>
<keyword evidence="5" id="KW-0812">Transmembrane</keyword>
<reference evidence="6 7" key="1">
    <citation type="journal article" date="2016" name="Nat. Commun.">
        <title>Extremotolerant tardigrade genome and improved radiotolerance of human cultured cells by tardigrade-unique protein.</title>
        <authorList>
            <person name="Hashimoto T."/>
            <person name="Horikawa D.D."/>
            <person name="Saito Y."/>
            <person name="Kuwahara H."/>
            <person name="Kozuka-Hata H."/>
            <person name="Shin-I T."/>
            <person name="Minakuchi Y."/>
            <person name="Ohishi K."/>
            <person name="Motoyama A."/>
            <person name="Aizu T."/>
            <person name="Enomoto A."/>
            <person name="Kondo K."/>
            <person name="Tanaka S."/>
            <person name="Hara Y."/>
            <person name="Koshikawa S."/>
            <person name="Sagara H."/>
            <person name="Miura T."/>
            <person name="Yokobori S."/>
            <person name="Miyagawa K."/>
            <person name="Suzuki Y."/>
            <person name="Kubo T."/>
            <person name="Oyama M."/>
            <person name="Kohara Y."/>
            <person name="Fujiyama A."/>
            <person name="Arakawa K."/>
            <person name="Katayama T."/>
            <person name="Toyoda A."/>
            <person name="Kunieda T."/>
        </authorList>
    </citation>
    <scope>NUCLEOTIDE SEQUENCE [LARGE SCALE GENOMIC DNA]</scope>
    <source>
        <strain evidence="6 7">YOKOZUNA-1</strain>
    </source>
</reference>
<accession>A0A1D1VFD7</accession>